<dbReference type="GO" id="GO:0003677">
    <property type="term" value="F:DNA binding"/>
    <property type="evidence" value="ECO:0007669"/>
    <property type="project" value="UniProtKB-KW"/>
</dbReference>
<proteinExistence type="predicted"/>
<evidence type="ECO:0000313" key="5">
    <source>
        <dbReference type="EMBL" id="ACS91017.1"/>
    </source>
</evidence>
<organism evidence="5 6">
    <name type="scientific">Thermococcus sibiricus (strain DSM 12597 / MM 739)</name>
    <dbReference type="NCBI Taxonomy" id="604354"/>
    <lineage>
        <taxon>Archaea</taxon>
        <taxon>Methanobacteriati</taxon>
        <taxon>Methanobacteriota</taxon>
        <taxon>Thermococci</taxon>
        <taxon>Thermococcales</taxon>
        <taxon>Thermococcaceae</taxon>
        <taxon>Thermococcus</taxon>
    </lineage>
</organism>
<dbReference type="InterPro" id="IPR051081">
    <property type="entry name" value="HTH_MetalResp_TranReg"/>
</dbReference>
<keyword evidence="1" id="KW-0805">Transcription regulation</keyword>
<sequence length="186" mass="21696">MKDVLIVTDSKKIKILAEKTRLYILSLLRDRPMTISELSMLLNKDPSTIHRHITLLKEAGFVEEIGKEGNEKLYGRSARVFLITPYENDANAWVAMEKIHTEEAIRLYELLTEAGFKIRNKKEFISIIKRFISQFETLSRDMIKKLEGVEMNRLEFIRIMALMTLINSPKLQEEAKKIRELLGLED</sequence>
<feature type="domain" description="HTH arsR-type" evidence="4">
    <location>
        <begin position="11"/>
        <end position="110"/>
    </location>
</feature>
<protein>
    <submittedName>
        <fullName evidence="5">ArsR family transcriptional regulator</fullName>
    </submittedName>
</protein>
<dbReference type="AlphaFoldDB" id="C6A036"/>
<reference evidence="5 6" key="1">
    <citation type="journal article" date="2009" name="Appl. Environ. Microbiol.">
        <title>Metabolic versatility and indigenous origin of the archaeon Thermococcus sibiricus, isolated from a siberian oil reservoir, as revealed by genome analysis.</title>
        <authorList>
            <person name="Mardanov A.V."/>
            <person name="Ravin N.V."/>
            <person name="Svetlitchnyi V.A."/>
            <person name="Beletsky A.V."/>
            <person name="Miroshnichenko M.L."/>
            <person name="Bonch-Osmolovskaya E.A."/>
            <person name="Skryabin K.G."/>
        </authorList>
    </citation>
    <scope>NUCLEOTIDE SEQUENCE [LARGE SCALE GENOMIC DNA]</scope>
    <source>
        <strain evidence="6">DSM 12597 / MM 739</strain>
    </source>
</reference>
<dbReference type="Gene3D" id="1.10.10.10">
    <property type="entry name" value="Winged helix-like DNA-binding domain superfamily/Winged helix DNA-binding domain"/>
    <property type="match status" value="1"/>
</dbReference>
<evidence type="ECO:0000256" key="1">
    <source>
        <dbReference type="ARBA" id="ARBA00023015"/>
    </source>
</evidence>
<keyword evidence="3" id="KW-0804">Transcription</keyword>
<dbReference type="SUPFAM" id="SSF46785">
    <property type="entry name" value="Winged helix' DNA-binding domain"/>
    <property type="match status" value="1"/>
</dbReference>
<dbReference type="SMART" id="SM00418">
    <property type="entry name" value="HTH_ARSR"/>
    <property type="match status" value="1"/>
</dbReference>
<evidence type="ECO:0000313" key="6">
    <source>
        <dbReference type="Proteomes" id="UP000009079"/>
    </source>
</evidence>
<dbReference type="Proteomes" id="UP000009079">
    <property type="component" value="Chromosome"/>
</dbReference>
<dbReference type="GO" id="GO:0003700">
    <property type="term" value="F:DNA-binding transcription factor activity"/>
    <property type="evidence" value="ECO:0007669"/>
    <property type="project" value="InterPro"/>
</dbReference>
<keyword evidence="2" id="KW-0238">DNA-binding</keyword>
<evidence type="ECO:0000256" key="3">
    <source>
        <dbReference type="ARBA" id="ARBA00023163"/>
    </source>
</evidence>
<dbReference type="InterPro" id="IPR036388">
    <property type="entry name" value="WH-like_DNA-bd_sf"/>
</dbReference>
<dbReference type="RefSeq" id="WP_015850233.1">
    <property type="nucleotide sequence ID" value="NC_012883.1"/>
</dbReference>
<evidence type="ECO:0000256" key="2">
    <source>
        <dbReference type="ARBA" id="ARBA00023125"/>
    </source>
</evidence>
<dbReference type="InterPro" id="IPR036390">
    <property type="entry name" value="WH_DNA-bd_sf"/>
</dbReference>
<gene>
    <name evidence="5" type="ordered locus">TSIB_1968</name>
</gene>
<keyword evidence="6" id="KW-1185">Reference proteome</keyword>
<dbReference type="Pfam" id="PF01022">
    <property type="entry name" value="HTH_5"/>
    <property type="match status" value="1"/>
</dbReference>
<dbReference type="PANTHER" id="PTHR33154:SF38">
    <property type="entry name" value="HTH ARSR-TYPE DOMAIN-CONTAINING PROTEIN"/>
    <property type="match status" value="1"/>
</dbReference>
<evidence type="ECO:0000259" key="4">
    <source>
        <dbReference type="SMART" id="SM00418"/>
    </source>
</evidence>
<dbReference type="STRING" id="604354.TSIB_1968"/>
<accession>C6A036</accession>
<dbReference type="CDD" id="cd00090">
    <property type="entry name" value="HTH_ARSR"/>
    <property type="match status" value="1"/>
</dbReference>
<dbReference type="EMBL" id="CP001463">
    <property type="protein sequence ID" value="ACS91017.1"/>
    <property type="molecule type" value="Genomic_DNA"/>
</dbReference>
<dbReference type="PANTHER" id="PTHR33154">
    <property type="entry name" value="TRANSCRIPTIONAL REGULATOR, ARSR FAMILY"/>
    <property type="match status" value="1"/>
</dbReference>
<dbReference type="GeneID" id="8096981"/>
<dbReference type="InterPro" id="IPR001845">
    <property type="entry name" value="HTH_ArsR_DNA-bd_dom"/>
</dbReference>
<dbReference type="KEGG" id="tsi:TSIB_1968"/>
<name>C6A036_THESM</name>
<dbReference type="PRINTS" id="PR00778">
    <property type="entry name" value="HTHARSR"/>
</dbReference>
<dbReference type="InterPro" id="IPR011991">
    <property type="entry name" value="ArsR-like_HTH"/>
</dbReference>
<dbReference type="OrthoDB" id="46231at2157"/>
<dbReference type="HOGENOM" id="CLU_121767_0_0_2"/>
<dbReference type="eggNOG" id="arCOG01683">
    <property type="taxonomic scope" value="Archaea"/>
</dbReference>